<dbReference type="SUPFAM" id="SSF103473">
    <property type="entry name" value="MFS general substrate transporter"/>
    <property type="match status" value="1"/>
</dbReference>
<comment type="caution">
    <text evidence="8">The sequence shown here is derived from an EMBL/GenBank/DDBJ whole genome shotgun (WGS) entry which is preliminary data.</text>
</comment>
<feature type="transmembrane region" description="Helical" evidence="7">
    <location>
        <begin position="104"/>
        <end position="126"/>
    </location>
</feature>
<sequence>MTTRKLQEDKADEPLQPVSSAHQGQTLKTVGDPALDEVAQYIATHDEFGPMTPEKEKEIVKKIDFYVVPLLLLIATLGAVDKVQIGTASLYGFQEDNGFQGQEYSWLGSVLPVGTLVGLVPASYLVQRVPPAKLLCSASVCWSILTICYAPCRSWKGFMALRFFLGFLEAAITPTLTMIIASFYKKEEQPPRNASPYVVGISLPQANTSGHTKKSVTYSLVTIGYAAGNLIGPQTFRSDQAPKYTAGVVAMLAAYGASMLLLGAYWAVATWENGRRDRRYALAMYMKDPNC</sequence>
<evidence type="ECO:0000256" key="1">
    <source>
        <dbReference type="ARBA" id="ARBA00004141"/>
    </source>
</evidence>
<dbReference type="Gene3D" id="1.20.1250.20">
    <property type="entry name" value="MFS general substrate transporter like domains"/>
    <property type="match status" value="1"/>
</dbReference>
<protein>
    <submittedName>
        <fullName evidence="8">MFS general substrate transporter</fullName>
    </submittedName>
</protein>
<accession>A0ABR1QQA1</accession>
<keyword evidence="9" id="KW-1185">Reference proteome</keyword>
<dbReference type="EMBL" id="JAQQWE010000003">
    <property type="protein sequence ID" value="KAK7959964.1"/>
    <property type="molecule type" value="Genomic_DNA"/>
</dbReference>
<evidence type="ECO:0000313" key="9">
    <source>
        <dbReference type="Proteomes" id="UP001391051"/>
    </source>
</evidence>
<name>A0ABR1QQA1_9PEZI</name>
<dbReference type="Pfam" id="PF07690">
    <property type="entry name" value="MFS_1"/>
    <property type="match status" value="1"/>
</dbReference>
<feature type="transmembrane region" description="Helical" evidence="7">
    <location>
        <begin position="244"/>
        <end position="268"/>
    </location>
</feature>
<keyword evidence="5 7" id="KW-0472">Membrane</keyword>
<feature type="compositionally biased region" description="Basic and acidic residues" evidence="6">
    <location>
        <begin position="1"/>
        <end position="13"/>
    </location>
</feature>
<reference evidence="8 9" key="1">
    <citation type="submission" date="2023-01" db="EMBL/GenBank/DDBJ databases">
        <title>Analysis of 21 Apiospora genomes using comparative genomics revels a genus with tremendous synthesis potential of carbohydrate active enzymes and secondary metabolites.</title>
        <authorList>
            <person name="Sorensen T."/>
        </authorList>
    </citation>
    <scope>NUCLEOTIDE SEQUENCE [LARGE SCALE GENOMIC DNA]</scope>
    <source>
        <strain evidence="8 9">CBS 24483</strain>
    </source>
</reference>
<dbReference type="Proteomes" id="UP001391051">
    <property type="component" value="Unassembled WGS sequence"/>
</dbReference>
<dbReference type="GeneID" id="92074102"/>
<proteinExistence type="predicted"/>
<evidence type="ECO:0000256" key="6">
    <source>
        <dbReference type="SAM" id="MobiDB-lite"/>
    </source>
</evidence>
<keyword evidence="4 7" id="KW-1133">Transmembrane helix</keyword>
<feature type="transmembrane region" description="Helical" evidence="7">
    <location>
        <begin position="65"/>
        <end position="83"/>
    </location>
</feature>
<keyword evidence="2" id="KW-0813">Transport</keyword>
<dbReference type="InterPro" id="IPR011701">
    <property type="entry name" value="MFS"/>
</dbReference>
<comment type="subcellular location">
    <subcellularLocation>
        <location evidence="1">Membrane</location>
        <topology evidence="1">Multi-pass membrane protein</topology>
    </subcellularLocation>
</comment>
<dbReference type="RefSeq" id="XP_066703667.1">
    <property type="nucleotide sequence ID" value="XM_066841040.1"/>
</dbReference>
<gene>
    <name evidence="8" type="ORF">PG986_004818</name>
</gene>
<evidence type="ECO:0000256" key="5">
    <source>
        <dbReference type="ARBA" id="ARBA00023136"/>
    </source>
</evidence>
<feature type="compositionally biased region" description="Polar residues" evidence="6">
    <location>
        <begin position="17"/>
        <end position="26"/>
    </location>
</feature>
<feature type="transmembrane region" description="Helical" evidence="7">
    <location>
        <begin position="163"/>
        <end position="184"/>
    </location>
</feature>
<feature type="region of interest" description="Disordered" evidence="6">
    <location>
        <begin position="1"/>
        <end position="26"/>
    </location>
</feature>
<evidence type="ECO:0000256" key="4">
    <source>
        <dbReference type="ARBA" id="ARBA00022989"/>
    </source>
</evidence>
<dbReference type="InterPro" id="IPR036259">
    <property type="entry name" value="MFS_trans_sf"/>
</dbReference>
<evidence type="ECO:0000256" key="2">
    <source>
        <dbReference type="ARBA" id="ARBA00022448"/>
    </source>
</evidence>
<dbReference type="PANTHER" id="PTHR43791:SF41">
    <property type="entry name" value="MAJOR FACILITATOR SUPERFAMILY (MFS) PROFILE DOMAIN-CONTAINING PROTEIN"/>
    <property type="match status" value="1"/>
</dbReference>
<evidence type="ECO:0000313" key="8">
    <source>
        <dbReference type="EMBL" id="KAK7959964.1"/>
    </source>
</evidence>
<organism evidence="8 9">
    <name type="scientific">Apiospora aurea</name>
    <dbReference type="NCBI Taxonomy" id="335848"/>
    <lineage>
        <taxon>Eukaryota</taxon>
        <taxon>Fungi</taxon>
        <taxon>Dikarya</taxon>
        <taxon>Ascomycota</taxon>
        <taxon>Pezizomycotina</taxon>
        <taxon>Sordariomycetes</taxon>
        <taxon>Xylariomycetidae</taxon>
        <taxon>Amphisphaeriales</taxon>
        <taxon>Apiosporaceae</taxon>
        <taxon>Apiospora</taxon>
    </lineage>
</organism>
<keyword evidence="3 7" id="KW-0812">Transmembrane</keyword>
<evidence type="ECO:0000256" key="3">
    <source>
        <dbReference type="ARBA" id="ARBA00022692"/>
    </source>
</evidence>
<dbReference type="PANTHER" id="PTHR43791">
    <property type="entry name" value="PERMEASE-RELATED"/>
    <property type="match status" value="1"/>
</dbReference>
<evidence type="ECO:0000256" key="7">
    <source>
        <dbReference type="SAM" id="Phobius"/>
    </source>
</evidence>